<dbReference type="RefSeq" id="WP_264241195.1">
    <property type="nucleotide sequence ID" value="NZ_CP107567.1"/>
</dbReference>
<organism evidence="1 2">
    <name type="scientific">Streptomyces peucetius</name>
    <dbReference type="NCBI Taxonomy" id="1950"/>
    <lineage>
        <taxon>Bacteria</taxon>
        <taxon>Bacillati</taxon>
        <taxon>Actinomycetota</taxon>
        <taxon>Actinomycetes</taxon>
        <taxon>Kitasatosporales</taxon>
        <taxon>Streptomycetaceae</taxon>
        <taxon>Streptomyces</taxon>
    </lineage>
</organism>
<reference evidence="1" key="1">
    <citation type="submission" date="2022-10" db="EMBL/GenBank/DDBJ databases">
        <title>Cytochrome P450 Catalyzes Benzene Ring Formation in the Biosynthesis of Trialkyl-Substituted Aromatic Polyketides.</title>
        <authorList>
            <person name="Zhao E."/>
            <person name="Ge H."/>
        </authorList>
    </citation>
    <scope>NUCLEOTIDE SEQUENCE</scope>
    <source>
        <strain evidence="1">NA0869</strain>
    </source>
</reference>
<sequence length="257" mass="28302">MTTPPAEPLLQDLRCDLDVLASPDASDWPKVADAAGRLAPTVWEALQRQGLLEGLTPHDQAAVHYALALGNRIQSAPHRQRDIAYWRPLIDELRSEIAHFATWWTPGTLAWPEADPERAQQGTGAIELRKRLIALPPSWQHHILERLTPVRRYSQDESANDTPALAALLRHAEEQTRLMNFPPAPGPFTTRLEPGARGQDVMARLLLLPEGWQTEVVRRLAAGAGPLTSVSDAGMALNIIRVFGVRLAWNASTGSGQ</sequence>
<proteinExistence type="predicted"/>
<name>A0ABY6HZB0_STRPE</name>
<protein>
    <submittedName>
        <fullName evidence="1">Uncharacterized protein</fullName>
    </submittedName>
</protein>
<keyword evidence="2" id="KW-1185">Reference proteome</keyword>
<dbReference type="Proteomes" id="UP001163878">
    <property type="component" value="Chromosome"/>
</dbReference>
<dbReference type="EMBL" id="CP107567">
    <property type="protein sequence ID" value="UYQ60050.1"/>
    <property type="molecule type" value="Genomic_DNA"/>
</dbReference>
<evidence type="ECO:0000313" key="1">
    <source>
        <dbReference type="EMBL" id="UYQ60050.1"/>
    </source>
</evidence>
<gene>
    <name evidence="1" type="ORF">OGH68_00135</name>
</gene>
<accession>A0ABY6HZB0</accession>
<evidence type="ECO:0000313" key="2">
    <source>
        <dbReference type="Proteomes" id="UP001163878"/>
    </source>
</evidence>